<accession>A0ABV8YMV5</accession>
<sequence>MRTPSLTTTAPARFLLLGDSHAGPIGLAAQKAGIPFQGGPIGAGREFTDSFFTTRDTPGGTDVVFRSDEAEEHYRRFLKELGVDALSGLGIPLVATFGFCAHFVALRENWDLYRDRSGAVPPGFLAGPLFGAIVRAAVRDALAFYAHAVDLGLRVLAVMPPQRVPGQSDPAVFMAAQERIRLAVTEIGVEVVDPRRRTTGPDGLQRPELCEPDDEIHGNLAFGRIILAELLDRSL</sequence>
<evidence type="ECO:0008006" key="4">
    <source>
        <dbReference type="Google" id="ProtNLM"/>
    </source>
</evidence>
<dbReference type="RefSeq" id="WP_386341940.1">
    <property type="nucleotide sequence ID" value="NZ_JBHSFG010000021.1"/>
</dbReference>
<keyword evidence="3" id="KW-1185">Reference proteome</keyword>
<keyword evidence="1" id="KW-1133">Transmembrane helix</keyword>
<dbReference type="Proteomes" id="UP001596012">
    <property type="component" value="Unassembled WGS sequence"/>
</dbReference>
<keyword evidence="1" id="KW-0472">Membrane</keyword>
<evidence type="ECO:0000313" key="2">
    <source>
        <dbReference type="EMBL" id="MFC4465705.1"/>
    </source>
</evidence>
<protein>
    <recommendedName>
        <fullName evidence="4">GDSL-like Lipase/Acylhydrolase family protein</fullName>
    </recommendedName>
</protein>
<gene>
    <name evidence="2" type="ORF">ACFPH6_14400</name>
</gene>
<evidence type="ECO:0000256" key="1">
    <source>
        <dbReference type="SAM" id="Phobius"/>
    </source>
</evidence>
<dbReference type="EMBL" id="JBHSFG010000021">
    <property type="protein sequence ID" value="MFC4465705.1"/>
    <property type="molecule type" value="Genomic_DNA"/>
</dbReference>
<name>A0ABV8YMV5_9ACTN</name>
<feature type="transmembrane region" description="Helical" evidence="1">
    <location>
        <begin position="85"/>
        <end position="106"/>
    </location>
</feature>
<keyword evidence="1" id="KW-0812">Transmembrane</keyword>
<reference evidence="3" key="1">
    <citation type="journal article" date="2019" name="Int. J. Syst. Evol. Microbiol.">
        <title>The Global Catalogue of Microorganisms (GCM) 10K type strain sequencing project: providing services to taxonomists for standard genome sequencing and annotation.</title>
        <authorList>
            <consortium name="The Broad Institute Genomics Platform"/>
            <consortium name="The Broad Institute Genome Sequencing Center for Infectious Disease"/>
            <person name="Wu L."/>
            <person name="Ma J."/>
        </authorList>
    </citation>
    <scope>NUCLEOTIDE SEQUENCE [LARGE SCALE GENOMIC DNA]</scope>
    <source>
        <strain evidence="3">DT43</strain>
    </source>
</reference>
<organism evidence="2 3">
    <name type="scientific">Streptomyces xiangluensis</name>
    <dbReference type="NCBI Taxonomy" id="2665720"/>
    <lineage>
        <taxon>Bacteria</taxon>
        <taxon>Bacillati</taxon>
        <taxon>Actinomycetota</taxon>
        <taxon>Actinomycetes</taxon>
        <taxon>Kitasatosporales</taxon>
        <taxon>Streptomycetaceae</taxon>
        <taxon>Streptomyces</taxon>
    </lineage>
</organism>
<comment type="caution">
    <text evidence="2">The sequence shown here is derived from an EMBL/GenBank/DDBJ whole genome shotgun (WGS) entry which is preliminary data.</text>
</comment>
<proteinExistence type="predicted"/>
<evidence type="ECO:0000313" key="3">
    <source>
        <dbReference type="Proteomes" id="UP001596012"/>
    </source>
</evidence>